<dbReference type="RefSeq" id="WP_072360170.1">
    <property type="nucleotide sequence ID" value="NZ_CBHWAX010000005.1"/>
</dbReference>
<organism evidence="7 9">
    <name type="scientific">Chitinophaga sancti</name>
    <dbReference type="NCBI Taxonomy" id="1004"/>
    <lineage>
        <taxon>Bacteria</taxon>
        <taxon>Pseudomonadati</taxon>
        <taxon>Bacteroidota</taxon>
        <taxon>Chitinophagia</taxon>
        <taxon>Chitinophagales</taxon>
        <taxon>Chitinophagaceae</taxon>
        <taxon>Chitinophaga</taxon>
    </lineage>
</organism>
<dbReference type="GO" id="GO:0030416">
    <property type="term" value="P:methylamine metabolic process"/>
    <property type="evidence" value="ECO:0007669"/>
    <property type="project" value="InterPro"/>
</dbReference>
<dbReference type="EMBL" id="FPIZ01000006">
    <property type="protein sequence ID" value="SFW52651.1"/>
    <property type="molecule type" value="Genomic_DNA"/>
</dbReference>
<feature type="domain" description="Methylamine utilisation protein MauE" evidence="6">
    <location>
        <begin position="4"/>
        <end position="133"/>
    </location>
</feature>
<dbReference type="Proteomes" id="UP000183788">
    <property type="component" value="Unassembled WGS sequence"/>
</dbReference>
<dbReference type="Proteomes" id="UP001326715">
    <property type="component" value="Chromosome"/>
</dbReference>
<evidence type="ECO:0000256" key="3">
    <source>
        <dbReference type="ARBA" id="ARBA00022989"/>
    </source>
</evidence>
<name>A0A1K1PYX3_9BACT</name>
<dbReference type="InterPro" id="IPR009908">
    <property type="entry name" value="Methylamine_util_MauE"/>
</dbReference>
<protein>
    <submittedName>
        <fullName evidence="8">MauE/DoxX family redox-associated membrane protein</fullName>
    </submittedName>
    <submittedName>
        <fullName evidence="7">Methylamine utilisation protein MauE</fullName>
    </submittedName>
</protein>
<proteinExistence type="predicted"/>
<evidence type="ECO:0000256" key="4">
    <source>
        <dbReference type="ARBA" id="ARBA00023136"/>
    </source>
</evidence>
<dbReference type="EMBL" id="CP140154">
    <property type="protein sequence ID" value="WQG92945.1"/>
    <property type="molecule type" value="Genomic_DNA"/>
</dbReference>
<evidence type="ECO:0000256" key="1">
    <source>
        <dbReference type="ARBA" id="ARBA00004141"/>
    </source>
</evidence>
<feature type="transmembrane region" description="Helical" evidence="5">
    <location>
        <begin position="43"/>
        <end position="68"/>
    </location>
</feature>
<evidence type="ECO:0000313" key="9">
    <source>
        <dbReference type="Proteomes" id="UP000183788"/>
    </source>
</evidence>
<evidence type="ECO:0000313" key="8">
    <source>
        <dbReference type="EMBL" id="WQG92945.1"/>
    </source>
</evidence>
<evidence type="ECO:0000259" key="6">
    <source>
        <dbReference type="Pfam" id="PF07291"/>
    </source>
</evidence>
<keyword evidence="2 5" id="KW-0812">Transmembrane</keyword>
<keyword evidence="4 5" id="KW-0472">Membrane</keyword>
<feature type="transmembrane region" description="Helical" evidence="5">
    <location>
        <begin position="5"/>
        <end position="23"/>
    </location>
</feature>
<dbReference type="STRING" id="1004.SAMN05661012_02372"/>
<dbReference type="AlphaFoldDB" id="A0A1K1PYX3"/>
<evidence type="ECO:0000313" key="7">
    <source>
        <dbReference type="EMBL" id="SFW52651.1"/>
    </source>
</evidence>
<feature type="transmembrane region" description="Helical" evidence="5">
    <location>
        <begin position="115"/>
        <end position="134"/>
    </location>
</feature>
<evidence type="ECO:0000313" key="10">
    <source>
        <dbReference type="Proteomes" id="UP001326715"/>
    </source>
</evidence>
<reference evidence="8 10" key="2">
    <citation type="submission" date="2023-11" db="EMBL/GenBank/DDBJ databases">
        <title>MicrobeMod: A computational toolkit for identifying prokaryotic methylation and restriction-modification with nanopore sequencing.</title>
        <authorList>
            <person name="Crits-Christoph A."/>
            <person name="Kang S.C."/>
            <person name="Lee H."/>
            <person name="Ostrov N."/>
        </authorList>
    </citation>
    <scope>NUCLEOTIDE SEQUENCE [LARGE SCALE GENOMIC DNA]</scope>
    <source>
        <strain evidence="8 10">ATCC 23090</strain>
    </source>
</reference>
<gene>
    <name evidence="7" type="ORF">SAMN05661012_02372</name>
    <name evidence="8" type="ORF">SR876_15600</name>
</gene>
<comment type="subcellular location">
    <subcellularLocation>
        <location evidence="1">Membrane</location>
        <topology evidence="1">Multi-pass membrane protein</topology>
    </subcellularLocation>
</comment>
<feature type="transmembrane region" description="Helical" evidence="5">
    <location>
        <begin position="75"/>
        <end position="95"/>
    </location>
</feature>
<reference evidence="7 9" key="1">
    <citation type="submission" date="2016-11" db="EMBL/GenBank/DDBJ databases">
        <authorList>
            <person name="Jaros S."/>
            <person name="Januszkiewicz K."/>
            <person name="Wedrychowicz H."/>
        </authorList>
    </citation>
    <scope>NUCLEOTIDE SEQUENCE [LARGE SCALE GENOMIC DNA]</scope>
    <source>
        <strain evidence="7 9">DSM 784</strain>
    </source>
</reference>
<keyword evidence="3 5" id="KW-1133">Transmembrane helix</keyword>
<evidence type="ECO:0000256" key="5">
    <source>
        <dbReference type="SAM" id="Phobius"/>
    </source>
</evidence>
<dbReference type="UniPathway" id="UPA00895"/>
<dbReference type="OrthoDB" id="680026at2"/>
<keyword evidence="10" id="KW-1185">Reference proteome</keyword>
<accession>A0A1K1PYX3</accession>
<evidence type="ECO:0000256" key="2">
    <source>
        <dbReference type="ARBA" id="ARBA00022692"/>
    </source>
</evidence>
<dbReference type="GO" id="GO:0016020">
    <property type="term" value="C:membrane"/>
    <property type="evidence" value="ECO:0007669"/>
    <property type="project" value="UniProtKB-SubCell"/>
</dbReference>
<sequence>MKKKLLIEIIASLLIILFLYTGITKLIEHATFRYQLSISPWSLLASWSGIVSWVLPIGEVLLAAMLLITACRKTAFIASAILFAGFLVYLGMLLGSGTKLPCTCGGIISSMSWNAHVWFDAACLLLCMTGIWLVHNTYRILNQH</sequence>
<dbReference type="Pfam" id="PF07291">
    <property type="entry name" value="MauE"/>
    <property type="match status" value="1"/>
</dbReference>